<dbReference type="PROSITE" id="PS50983">
    <property type="entry name" value="FE_B12_PBP"/>
    <property type="match status" value="1"/>
</dbReference>
<dbReference type="GO" id="GO:1901678">
    <property type="term" value="P:iron coordination entity transport"/>
    <property type="evidence" value="ECO:0007669"/>
    <property type="project" value="UniProtKB-ARBA"/>
</dbReference>
<keyword evidence="4" id="KW-0732">Signal</keyword>
<keyword evidence="3" id="KW-0813">Transport</keyword>
<dbReference type="InterPro" id="IPR051313">
    <property type="entry name" value="Bact_iron-sidero_bind"/>
</dbReference>
<proteinExistence type="inferred from homology"/>
<dbReference type="InterPro" id="IPR002491">
    <property type="entry name" value="ABC_transptr_periplasmic_BD"/>
</dbReference>
<dbReference type="EMBL" id="CP097770">
    <property type="protein sequence ID" value="UZP76512.1"/>
    <property type="molecule type" value="Genomic_DNA"/>
</dbReference>
<dbReference type="AlphaFoldDB" id="A0AAE9TKF4"/>
<evidence type="ECO:0000259" key="5">
    <source>
        <dbReference type="PROSITE" id="PS50983"/>
    </source>
</evidence>
<evidence type="ECO:0000256" key="3">
    <source>
        <dbReference type="ARBA" id="ARBA00022448"/>
    </source>
</evidence>
<gene>
    <name evidence="6" type="ORF">MF626_05850</name>
</gene>
<protein>
    <submittedName>
        <fullName evidence="6">ABC transporter substrate-binding protein</fullName>
    </submittedName>
</protein>
<evidence type="ECO:0000256" key="2">
    <source>
        <dbReference type="ARBA" id="ARBA00008814"/>
    </source>
</evidence>
<evidence type="ECO:0000256" key="4">
    <source>
        <dbReference type="ARBA" id="ARBA00022729"/>
    </source>
</evidence>
<sequence length="256" mass="28672">MCDLLALGAKAIGGSLRLSEYSVYKHRLVNVADVGLPLDTRLTSALDPDLIILANSDEQEYERIASIAPTVTFNSFATLEERMRTLGAWLGKEREAERWLSTFTARNLAMWQQLGTQITAGETASVFIFDHGDRLFVMGMSGFSSALYHPQGFQGFQGFQPVEPIQKVLDEGHGFAEIDPNELPDYAGDRIFMLVPTAIESKRTLERMISSPLWHSLPAVRQGRVYFVEADRWNWSDAMTRQKLLTALPKLLVTSS</sequence>
<accession>A0AAE9TKF4</accession>
<evidence type="ECO:0000256" key="1">
    <source>
        <dbReference type="ARBA" id="ARBA00004196"/>
    </source>
</evidence>
<feature type="domain" description="Fe/B12 periplasmic-binding" evidence="5">
    <location>
        <begin position="1"/>
        <end position="256"/>
    </location>
</feature>
<comment type="subcellular location">
    <subcellularLocation>
        <location evidence="1">Cell envelope</location>
    </subcellularLocation>
</comment>
<comment type="similarity">
    <text evidence="2">Belongs to the bacterial solute-binding protein 8 family.</text>
</comment>
<dbReference type="GO" id="GO:0030288">
    <property type="term" value="C:outer membrane-bounded periplasmic space"/>
    <property type="evidence" value="ECO:0007669"/>
    <property type="project" value="TreeGrafter"/>
</dbReference>
<dbReference type="PANTHER" id="PTHR30532">
    <property type="entry name" value="IRON III DICITRATE-BINDING PERIPLASMIC PROTEIN"/>
    <property type="match status" value="1"/>
</dbReference>
<dbReference type="Pfam" id="PF01497">
    <property type="entry name" value="Peripla_BP_2"/>
    <property type="match status" value="1"/>
</dbReference>
<dbReference type="SUPFAM" id="SSF53807">
    <property type="entry name" value="Helical backbone' metal receptor"/>
    <property type="match status" value="1"/>
</dbReference>
<dbReference type="PANTHER" id="PTHR30532:SF26">
    <property type="entry name" value="IRON(3+)-HYDROXAMATE-BINDING PROTEIN FHUD"/>
    <property type="match status" value="1"/>
</dbReference>
<evidence type="ECO:0000313" key="6">
    <source>
        <dbReference type="EMBL" id="UZP76512.1"/>
    </source>
</evidence>
<organism evidence="6">
    <name type="scientific">Paenibacillus polymyxa</name>
    <name type="common">Bacillus polymyxa</name>
    <dbReference type="NCBI Taxonomy" id="1406"/>
    <lineage>
        <taxon>Bacteria</taxon>
        <taxon>Bacillati</taxon>
        <taxon>Bacillota</taxon>
        <taxon>Bacilli</taxon>
        <taxon>Bacillales</taxon>
        <taxon>Paenibacillaceae</taxon>
        <taxon>Paenibacillus</taxon>
    </lineage>
</organism>
<dbReference type="Gene3D" id="3.40.50.1980">
    <property type="entry name" value="Nitrogenase molybdenum iron protein domain"/>
    <property type="match status" value="2"/>
</dbReference>
<name>A0AAE9TKF4_PAEPO</name>
<reference evidence="6" key="1">
    <citation type="submission" date="2022-11" db="EMBL/GenBank/DDBJ databases">
        <authorList>
            <person name="Vasilchenko N.G."/>
            <person name="Prazdnova E.V."/>
            <person name="Gorovtsov A.V."/>
            <person name="Chistyakov V.A."/>
            <person name="Pak M.L."/>
        </authorList>
    </citation>
    <scope>NUCLEOTIDE SEQUENCE</scope>
    <source>
        <strain evidence="6">R 4.5</strain>
    </source>
</reference>